<comment type="subcellular location">
    <subcellularLocation>
        <location evidence="1">Cell membrane</location>
        <topology evidence="1">Multi-pass membrane protein</topology>
    </subcellularLocation>
</comment>
<feature type="transmembrane region" description="Helical" evidence="7">
    <location>
        <begin position="280"/>
        <end position="300"/>
    </location>
</feature>
<feature type="transmembrane region" description="Helical" evidence="7">
    <location>
        <begin position="226"/>
        <end position="247"/>
    </location>
</feature>
<proteinExistence type="predicted"/>
<feature type="compositionally biased region" description="Basic and acidic residues" evidence="6">
    <location>
        <begin position="7"/>
        <end position="17"/>
    </location>
</feature>
<dbReference type="PATRIC" id="fig|59561.3.peg.429"/>
<reference evidence="9" key="2">
    <citation type="submission" date="2023-05" db="EMBL/GenBank/DDBJ databases">
        <title>Genomic Catalog of Human Bladder Bacteria.</title>
        <authorList>
            <person name="Du J."/>
        </authorList>
    </citation>
    <scope>NUCLEOTIDE SEQUENCE</scope>
    <source>
        <strain evidence="9">UMB1304A</strain>
    </source>
</reference>
<feature type="transmembrane region" description="Helical" evidence="7">
    <location>
        <begin position="332"/>
        <end position="352"/>
    </location>
</feature>
<dbReference type="CDD" id="cd06579">
    <property type="entry name" value="TM_PBP1_transp_AraH_like"/>
    <property type="match status" value="1"/>
</dbReference>
<evidence type="ECO:0000256" key="1">
    <source>
        <dbReference type="ARBA" id="ARBA00004651"/>
    </source>
</evidence>
<evidence type="ECO:0000256" key="7">
    <source>
        <dbReference type="SAM" id="Phobius"/>
    </source>
</evidence>
<evidence type="ECO:0000313" key="8">
    <source>
        <dbReference type="EMBL" id="KTF04454.1"/>
    </source>
</evidence>
<name>A0A0W1KKV7_9ACTO</name>
<dbReference type="Proteomes" id="UP001225576">
    <property type="component" value="Unassembled WGS sequence"/>
</dbReference>
<comment type="caution">
    <text evidence="8">The sequence shown here is derived from an EMBL/GenBank/DDBJ whole genome shotgun (WGS) entry which is preliminary data.</text>
</comment>
<evidence type="ECO:0000256" key="2">
    <source>
        <dbReference type="ARBA" id="ARBA00022475"/>
    </source>
</evidence>
<dbReference type="Proteomes" id="UP000054404">
    <property type="component" value="Unassembled WGS sequence"/>
</dbReference>
<dbReference type="STRING" id="59561.AQZ59_00435"/>
<dbReference type="EMBL" id="JASPDQ010000010">
    <property type="protein sequence ID" value="MDK8601887.1"/>
    <property type="molecule type" value="Genomic_DNA"/>
</dbReference>
<dbReference type="AlphaFoldDB" id="A0A0W1KKV7"/>
<accession>A0A0W1KKV7</accession>
<dbReference type="PANTHER" id="PTHR32196">
    <property type="entry name" value="ABC TRANSPORTER PERMEASE PROTEIN YPHD-RELATED-RELATED"/>
    <property type="match status" value="1"/>
</dbReference>
<evidence type="ECO:0000313" key="10">
    <source>
        <dbReference type="Proteomes" id="UP000054404"/>
    </source>
</evidence>
<organism evidence="8 10">
    <name type="scientific">Trueperella bernardiae</name>
    <dbReference type="NCBI Taxonomy" id="59561"/>
    <lineage>
        <taxon>Bacteria</taxon>
        <taxon>Bacillati</taxon>
        <taxon>Actinomycetota</taxon>
        <taxon>Actinomycetes</taxon>
        <taxon>Actinomycetales</taxon>
        <taxon>Actinomycetaceae</taxon>
        <taxon>Trueperella</taxon>
    </lineage>
</organism>
<evidence type="ECO:0000256" key="6">
    <source>
        <dbReference type="SAM" id="MobiDB-lite"/>
    </source>
</evidence>
<evidence type="ECO:0000256" key="5">
    <source>
        <dbReference type="ARBA" id="ARBA00023136"/>
    </source>
</evidence>
<keyword evidence="5 7" id="KW-0472">Membrane</keyword>
<evidence type="ECO:0000256" key="3">
    <source>
        <dbReference type="ARBA" id="ARBA00022692"/>
    </source>
</evidence>
<dbReference type="Pfam" id="PF02653">
    <property type="entry name" value="BPD_transp_2"/>
    <property type="match status" value="1"/>
</dbReference>
<dbReference type="OrthoDB" id="9808136at2"/>
<reference evidence="8 10" key="1">
    <citation type="submission" date="2015-11" db="EMBL/GenBank/DDBJ databases">
        <title>Draft Genome Sequence of the Type Strain Trueperella bernardiae LCDC 89-0504T, Isolated from Blood Culture.</title>
        <authorList>
            <person name="Bernier A.-M."/>
            <person name="Bernard K."/>
        </authorList>
    </citation>
    <scope>NUCLEOTIDE SEQUENCE [LARGE SCALE GENOMIC DNA]</scope>
    <source>
        <strain evidence="8 10">LCDC 89-0504</strain>
    </source>
</reference>
<feature type="transmembrane region" description="Helical" evidence="7">
    <location>
        <begin position="75"/>
        <end position="96"/>
    </location>
</feature>
<dbReference type="PANTHER" id="PTHR32196:SF72">
    <property type="entry name" value="RIBOSE IMPORT PERMEASE PROTEIN RBSC"/>
    <property type="match status" value="1"/>
</dbReference>
<dbReference type="InterPro" id="IPR001851">
    <property type="entry name" value="ABC_transp_permease"/>
</dbReference>
<feature type="transmembrane region" description="Helical" evidence="7">
    <location>
        <begin position="129"/>
        <end position="147"/>
    </location>
</feature>
<sequence length="383" mass="38753">MNGKVESAVRPDDDGRTARAASAAGAGAGSAGDVGAAGTGGVVHAGERGGIKVRERRKVGGGLLGRLYAKHPAQVLIVVSELVLVAVFAVASPYFLDLGNMSALLLDASVYILLALGLTFVIATGGIDLTPGFGMAFTGVIAALAMTKVGGPMGLAIAAGVLAGILAGLVLGVVNGFLVAKLNMQPMVATLAMMLVAWGAALSITGTSSIPLNDFGPFLALGNGKTFGLTNAIYLCILAAVVAHFLLKHTLIGRYALAMGSNEEATELSGVNVQRWKWRVYALAGTFTGLAGVLMASRLASGKPDVGQSYEMYAIAAAVLGGASLRGGNASVFGSVVGAILIATIRNGAVHLGMSDQNQKIVLGIIVLIAVFVDVRRKPKAAA</sequence>
<feature type="transmembrane region" description="Helical" evidence="7">
    <location>
        <begin position="102"/>
        <end position="122"/>
    </location>
</feature>
<keyword evidence="4 7" id="KW-1133">Transmembrane helix</keyword>
<gene>
    <name evidence="8" type="primary">rbsC</name>
    <name evidence="8" type="ORF">AQZ59_00435</name>
    <name evidence="9" type="ORF">QP858_05350</name>
</gene>
<evidence type="ECO:0000256" key="4">
    <source>
        <dbReference type="ARBA" id="ARBA00022989"/>
    </source>
</evidence>
<dbReference type="GO" id="GO:0005886">
    <property type="term" value="C:plasma membrane"/>
    <property type="evidence" value="ECO:0007669"/>
    <property type="project" value="UniProtKB-SubCell"/>
</dbReference>
<protein>
    <submittedName>
        <fullName evidence="9">ABC transporter permease</fullName>
    </submittedName>
    <submittedName>
        <fullName evidence="8">Ribose transport system permease protein RbsC</fullName>
    </submittedName>
</protein>
<feature type="region of interest" description="Disordered" evidence="6">
    <location>
        <begin position="1"/>
        <end position="33"/>
    </location>
</feature>
<keyword evidence="2" id="KW-1003">Cell membrane</keyword>
<evidence type="ECO:0000313" key="9">
    <source>
        <dbReference type="EMBL" id="MDK8601887.1"/>
    </source>
</evidence>
<dbReference type="RefSeq" id="WP_062612746.1">
    <property type="nucleotide sequence ID" value="NZ_CALTZF010000007.1"/>
</dbReference>
<dbReference type="GO" id="GO:0022857">
    <property type="term" value="F:transmembrane transporter activity"/>
    <property type="evidence" value="ECO:0007669"/>
    <property type="project" value="InterPro"/>
</dbReference>
<feature type="transmembrane region" description="Helical" evidence="7">
    <location>
        <begin position="187"/>
        <end position="206"/>
    </location>
</feature>
<dbReference type="EMBL" id="LNIZ01000002">
    <property type="protein sequence ID" value="KTF04454.1"/>
    <property type="molecule type" value="Genomic_DNA"/>
</dbReference>
<feature type="transmembrane region" description="Helical" evidence="7">
    <location>
        <begin position="153"/>
        <end position="180"/>
    </location>
</feature>
<keyword evidence="10" id="KW-1185">Reference proteome</keyword>
<keyword evidence="3 7" id="KW-0812">Transmembrane</keyword>